<dbReference type="InterPro" id="IPR038434">
    <property type="entry name" value="YARHG_sf"/>
</dbReference>
<evidence type="ECO:0000313" key="4">
    <source>
        <dbReference type="Proteomes" id="UP000669239"/>
    </source>
</evidence>
<protein>
    <submittedName>
        <fullName evidence="3">YARHG domain-containing protein</fullName>
    </submittedName>
</protein>
<feature type="region of interest" description="Disordered" evidence="1">
    <location>
        <begin position="52"/>
        <end position="85"/>
    </location>
</feature>
<keyword evidence="4" id="KW-1185">Reference proteome</keyword>
<feature type="domain" description="YARHG" evidence="2">
    <location>
        <begin position="321"/>
        <end position="419"/>
    </location>
</feature>
<dbReference type="SMART" id="SM01324">
    <property type="entry name" value="YARHG"/>
    <property type="match status" value="1"/>
</dbReference>
<organism evidence="3 4">
    <name type="scientific">Enterocloster aldenensis</name>
    <dbReference type="NCBI Taxonomy" id="358742"/>
    <lineage>
        <taxon>Bacteria</taxon>
        <taxon>Bacillati</taxon>
        <taxon>Bacillota</taxon>
        <taxon>Clostridia</taxon>
        <taxon>Lachnospirales</taxon>
        <taxon>Lachnospiraceae</taxon>
        <taxon>Enterocloster</taxon>
    </lineage>
</organism>
<dbReference type="Gene3D" id="1.20.58.1690">
    <property type="match status" value="1"/>
</dbReference>
<reference evidence="3 4" key="1">
    <citation type="journal article" date="2020" name="Cell Host Microbe">
        <title>Functional and Genomic Variation between Human-Derived Isolates of Lachnospiraceae Reveals Inter- and Intra-Species Diversity.</title>
        <authorList>
            <person name="Sorbara M.T."/>
            <person name="Littmann E.R."/>
            <person name="Fontana E."/>
            <person name="Moody T.U."/>
            <person name="Kohout C.E."/>
            <person name="Gjonbalaj M."/>
            <person name="Eaton V."/>
            <person name="Seok R."/>
            <person name="Leiner I.M."/>
            <person name="Pamer E.G."/>
        </authorList>
    </citation>
    <scope>NUCLEOTIDE SEQUENCE [LARGE SCALE GENOMIC DNA]</scope>
    <source>
        <strain evidence="3 4">MSK.1.17</strain>
    </source>
</reference>
<evidence type="ECO:0000313" key="3">
    <source>
        <dbReference type="EMBL" id="NSJ52492.1"/>
    </source>
</evidence>
<evidence type="ECO:0000256" key="1">
    <source>
        <dbReference type="SAM" id="MobiDB-lite"/>
    </source>
</evidence>
<evidence type="ECO:0000259" key="2">
    <source>
        <dbReference type="SMART" id="SM01324"/>
    </source>
</evidence>
<proteinExistence type="predicted"/>
<name>A0ABX2HSV9_9FIRM</name>
<comment type="caution">
    <text evidence="3">The sequence shown here is derived from an EMBL/GenBank/DDBJ whole genome shotgun (WGS) entry which is preliminary data.</text>
</comment>
<dbReference type="Pfam" id="PF13308">
    <property type="entry name" value="YARHG"/>
    <property type="match status" value="1"/>
</dbReference>
<dbReference type="Proteomes" id="UP000669239">
    <property type="component" value="Unassembled WGS sequence"/>
</dbReference>
<sequence length="419" mass="47699">MGRDSKERKGLRKRHDLREEIRLSKRKGPWAMILLSAAVLMLGLSACSPDAGRAVGTDAEGTDRPGHGSDGNGKKGLGGSDEEGIDEKVKEVSESYNTEWSYDLSGESADPGGEAPRQLKEEELRYFEQYLNQADNYGFLLSEYKTPEYLDLNEVFYSGAGLEQSAMTGEERDAFLNAVGQTEIMTDMVRLDKKQIDAFLLDKTGLTLDQMKTGLGWVYLPQYDRYYTQHGDTNIRSFFCPKGEADGNLYRIWCLSDGYTQFSQECMVTLKKESSGYQFLSNEIIWDYYGYHKADASAPTTEALHYNVSAYKRQLKEGAAGGYPAGGYPVDYGLPVFDSDTRYYTREEMRQISWTPELTAVFRNEIYARHGYIFKNDIWNDFFSTYIWYSGIYSADKFDAGVFNEYEKENLKLAVEMEQ</sequence>
<feature type="compositionally biased region" description="Gly residues" evidence="1">
    <location>
        <begin position="68"/>
        <end position="79"/>
    </location>
</feature>
<dbReference type="InterPro" id="IPR025582">
    <property type="entry name" value="YARHG_dom"/>
</dbReference>
<accession>A0ABX2HSV9</accession>
<dbReference type="RefSeq" id="WP_165643193.1">
    <property type="nucleotide sequence ID" value="NZ_WTVF01000056.1"/>
</dbReference>
<dbReference type="EMBL" id="JAAITT010000076">
    <property type="protein sequence ID" value="NSJ52492.1"/>
    <property type="molecule type" value="Genomic_DNA"/>
</dbReference>
<gene>
    <name evidence="3" type="ORF">G5B36_27990</name>
</gene>